<dbReference type="CDD" id="cd02209">
    <property type="entry name" value="cupin_XRE_C"/>
    <property type="match status" value="1"/>
</dbReference>
<dbReference type="OrthoDB" id="120547at2"/>
<dbReference type="AlphaFoldDB" id="E8V6F3"/>
<keyword evidence="4" id="KW-1185">Reference proteome</keyword>
<evidence type="ECO:0000313" key="3">
    <source>
        <dbReference type="EMBL" id="ADV81618.1"/>
    </source>
</evidence>
<dbReference type="InterPro" id="IPR013096">
    <property type="entry name" value="Cupin_2"/>
</dbReference>
<reference evidence="3 4" key="1">
    <citation type="journal article" date="2012" name="Stand. Genomic Sci.">
        <title>Complete genome sequence of Terriglobus saanensis type strain SP1PR4(T), an Acidobacteria from tundra soil.</title>
        <authorList>
            <person name="Rawat S.R."/>
            <person name="Mannisto M.K."/>
            <person name="Starovoytov V."/>
            <person name="Goodwin L."/>
            <person name="Nolan M."/>
            <person name="Hauser L."/>
            <person name="Land M."/>
            <person name="Davenport K.W."/>
            <person name="Woyke T."/>
            <person name="Haggblom M.M."/>
        </authorList>
    </citation>
    <scope>NUCLEOTIDE SEQUENCE</scope>
    <source>
        <strain evidence="4">ATCC BAA-1853 / DSM 23119 / SP1PR4</strain>
    </source>
</reference>
<dbReference type="Proteomes" id="UP000006844">
    <property type="component" value="Chromosome"/>
</dbReference>
<sequence length="147" mass="15571">MTNLRPLALCIALLSIGRGVSAQNAPVNAPLSEARIFAADASLVRKMANGAEFRSIVHGELKTGESVDLHETMQPVGTVPSPLHAIQHSEFIVVREGMIVFVHEGKVERVGPGGVMYVALGTIHSLKNVGDVPARYVVIAIGGDVKK</sequence>
<dbReference type="InterPro" id="IPR014710">
    <property type="entry name" value="RmlC-like_jellyroll"/>
</dbReference>
<dbReference type="HOGENOM" id="CLU_141551_1_0_0"/>
<dbReference type="KEGG" id="tsa:AciPR4_0785"/>
<name>E8V6F3_TERSS</name>
<dbReference type="STRING" id="401053.AciPR4_0785"/>
<organism evidence="3 4">
    <name type="scientific">Terriglobus saanensis (strain ATCC BAA-1853 / DSM 23119 / SP1PR4)</name>
    <dbReference type="NCBI Taxonomy" id="401053"/>
    <lineage>
        <taxon>Bacteria</taxon>
        <taxon>Pseudomonadati</taxon>
        <taxon>Acidobacteriota</taxon>
        <taxon>Terriglobia</taxon>
        <taxon>Terriglobales</taxon>
        <taxon>Acidobacteriaceae</taxon>
        <taxon>Terriglobus</taxon>
    </lineage>
</organism>
<evidence type="ECO:0000256" key="1">
    <source>
        <dbReference type="SAM" id="SignalP"/>
    </source>
</evidence>
<gene>
    <name evidence="3" type="ordered locus">AciPR4_0785</name>
</gene>
<dbReference type="SUPFAM" id="SSF51182">
    <property type="entry name" value="RmlC-like cupins"/>
    <property type="match status" value="1"/>
</dbReference>
<dbReference type="eggNOG" id="COG1917">
    <property type="taxonomic scope" value="Bacteria"/>
</dbReference>
<feature type="chain" id="PRO_5003232938" evidence="1">
    <location>
        <begin position="23"/>
        <end position="147"/>
    </location>
</feature>
<feature type="domain" description="Cupin type-2" evidence="2">
    <location>
        <begin position="70"/>
        <end position="139"/>
    </location>
</feature>
<dbReference type="Pfam" id="PF07883">
    <property type="entry name" value="Cupin_2"/>
    <property type="match status" value="1"/>
</dbReference>
<keyword evidence="1" id="KW-0732">Signal</keyword>
<accession>E8V6F3</accession>
<protein>
    <submittedName>
        <fullName evidence="3">Cupin 2 conserved barrel domain protein</fullName>
    </submittedName>
</protein>
<dbReference type="EMBL" id="CP002467">
    <property type="protein sequence ID" value="ADV81618.1"/>
    <property type="molecule type" value="Genomic_DNA"/>
</dbReference>
<dbReference type="Gene3D" id="2.60.120.10">
    <property type="entry name" value="Jelly Rolls"/>
    <property type="match status" value="1"/>
</dbReference>
<evidence type="ECO:0000313" key="4">
    <source>
        <dbReference type="Proteomes" id="UP000006844"/>
    </source>
</evidence>
<feature type="signal peptide" evidence="1">
    <location>
        <begin position="1"/>
        <end position="22"/>
    </location>
</feature>
<proteinExistence type="predicted"/>
<evidence type="ECO:0000259" key="2">
    <source>
        <dbReference type="Pfam" id="PF07883"/>
    </source>
</evidence>
<dbReference type="InterPro" id="IPR011051">
    <property type="entry name" value="RmlC_Cupin_sf"/>
</dbReference>